<evidence type="ECO:0000313" key="2">
    <source>
        <dbReference type="EMBL" id="KAF2096785.1"/>
    </source>
</evidence>
<dbReference type="Proteomes" id="UP000799772">
    <property type="component" value="Unassembled WGS sequence"/>
</dbReference>
<gene>
    <name evidence="2" type="ORF">NA57DRAFT_78378</name>
</gene>
<keyword evidence="3" id="KW-1185">Reference proteome</keyword>
<dbReference type="InterPro" id="IPR055481">
    <property type="entry name" value="DUF7053"/>
</dbReference>
<dbReference type="PANTHER" id="PTHR38117:SF1">
    <property type="entry name" value="DUF3074 DOMAIN-CONTAINING PROTEIN"/>
    <property type="match status" value="1"/>
</dbReference>
<protein>
    <recommendedName>
        <fullName evidence="1">DUF7053 domain-containing protein</fullName>
    </recommendedName>
</protein>
<organism evidence="2 3">
    <name type="scientific">Rhizodiscina lignyota</name>
    <dbReference type="NCBI Taxonomy" id="1504668"/>
    <lineage>
        <taxon>Eukaryota</taxon>
        <taxon>Fungi</taxon>
        <taxon>Dikarya</taxon>
        <taxon>Ascomycota</taxon>
        <taxon>Pezizomycotina</taxon>
        <taxon>Dothideomycetes</taxon>
        <taxon>Pleosporomycetidae</taxon>
        <taxon>Aulographales</taxon>
        <taxon>Rhizodiscinaceae</taxon>
        <taxon>Rhizodiscina</taxon>
    </lineage>
</organism>
<dbReference type="Pfam" id="PF23155">
    <property type="entry name" value="DUF7053"/>
    <property type="match status" value="1"/>
</dbReference>
<reference evidence="2" key="1">
    <citation type="journal article" date="2020" name="Stud. Mycol.">
        <title>101 Dothideomycetes genomes: a test case for predicting lifestyles and emergence of pathogens.</title>
        <authorList>
            <person name="Haridas S."/>
            <person name="Albert R."/>
            <person name="Binder M."/>
            <person name="Bloem J."/>
            <person name="Labutti K."/>
            <person name="Salamov A."/>
            <person name="Andreopoulos B."/>
            <person name="Baker S."/>
            <person name="Barry K."/>
            <person name="Bills G."/>
            <person name="Bluhm B."/>
            <person name="Cannon C."/>
            <person name="Castanera R."/>
            <person name="Culley D."/>
            <person name="Daum C."/>
            <person name="Ezra D."/>
            <person name="Gonzalez J."/>
            <person name="Henrissat B."/>
            <person name="Kuo A."/>
            <person name="Liang C."/>
            <person name="Lipzen A."/>
            <person name="Lutzoni F."/>
            <person name="Magnuson J."/>
            <person name="Mondo S."/>
            <person name="Nolan M."/>
            <person name="Ohm R."/>
            <person name="Pangilinan J."/>
            <person name="Park H.-J."/>
            <person name="Ramirez L."/>
            <person name="Alfaro M."/>
            <person name="Sun H."/>
            <person name="Tritt A."/>
            <person name="Yoshinaga Y."/>
            <person name="Zwiers L.-H."/>
            <person name="Turgeon B."/>
            <person name="Goodwin S."/>
            <person name="Spatafora J."/>
            <person name="Crous P."/>
            <person name="Grigoriev I."/>
        </authorList>
    </citation>
    <scope>NUCLEOTIDE SEQUENCE</scope>
    <source>
        <strain evidence="2">CBS 133067</strain>
    </source>
</reference>
<dbReference type="OrthoDB" id="4794810at2759"/>
<dbReference type="EMBL" id="ML978129">
    <property type="protein sequence ID" value="KAF2096785.1"/>
    <property type="molecule type" value="Genomic_DNA"/>
</dbReference>
<accession>A0A9P4I856</accession>
<dbReference type="PANTHER" id="PTHR38117">
    <property type="entry name" value="NACHT AND WD40 DOMAIN PROTEIN"/>
    <property type="match status" value="1"/>
</dbReference>
<evidence type="ECO:0000313" key="3">
    <source>
        <dbReference type="Proteomes" id="UP000799772"/>
    </source>
</evidence>
<proteinExistence type="predicted"/>
<name>A0A9P4I856_9PEZI</name>
<comment type="caution">
    <text evidence="2">The sequence shown here is derived from an EMBL/GenBank/DDBJ whole genome shotgun (WGS) entry which is preliminary data.</text>
</comment>
<dbReference type="AlphaFoldDB" id="A0A9P4I856"/>
<feature type="domain" description="DUF7053" evidence="1">
    <location>
        <begin position="8"/>
        <end position="162"/>
    </location>
</feature>
<sequence>MVSILNSTANLVHRTPLPTSITREQAIALLRDHDFLIHLDPELSHYTVAEAPADANPATKYYQVTDIMHTLPKGLWDSTVSFNSEMTDVENGCDWIIRAPLGIYQRSKWLIEDALETDGEGEHKLCLVEDTSITCTRLLVGVVKGKCEANWKGTHERFVDRLMAKDQ</sequence>
<evidence type="ECO:0000259" key="1">
    <source>
        <dbReference type="Pfam" id="PF23155"/>
    </source>
</evidence>